<comment type="caution">
    <text evidence="12">The sequence shown here is derived from an EMBL/GenBank/DDBJ whole genome shotgun (WGS) entry which is preliminary data.</text>
</comment>
<keyword evidence="5 9" id="KW-0863">Zinc-finger</keyword>
<evidence type="ECO:0000256" key="4">
    <source>
        <dbReference type="ARBA" id="ARBA00022737"/>
    </source>
</evidence>
<dbReference type="InterPro" id="IPR036855">
    <property type="entry name" value="Znf_CCCH_sf"/>
</dbReference>
<evidence type="ECO:0000256" key="1">
    <source>
        <dbReference type="ARBA" id="ARBA00004123"/>
    </source>
</evidence>
<name>A0AAV5WZM1_9BILA</name>
<keyword evidence="6 9" id="KW-0862">Zinc</keyword>
<dbReference type="AlphaFoldDB" id="A0AAV5WZM1"/>
<keyword evidence="2" id="KW-0507">mRNA processing</keyword>
<dbReference type="SMART" id="SM00356">
    <property type="entry name" value="ZnF_C3H1"/>
    <property type="match status" value="4"/>
</dbReference>
<sequence length="256" mass="27679">MKKSASESRFSVAAERSEDRGFVCRFSSPLIPRSPRAALVASPRGCVGRCRVGAAPRSALSFRKIGDQIVRPGSKICFEWAESKSCKAGVFCHYEHGEGAERTEKKVCSRMLRGLCRGEPSCLLPHGLLGHQMPICEHYLRIQCKHGPEECGLVHIKHNDKVQVCVFFNQGKCTKEDDCSFRHQYRSGRDPRDGSARAGARAAIEDDSSAEGTRAAHCSIADRLCSQLASRQVAGAAAAAAPPGGGGARHVDLCLD</sequence>
<evidence type="ECO:0000256" key="5">
    <source>
        <dbReference type="ARBA" id="ARBA00022771"/>
    </source>
</evidence>
<keyword evidence="13" id="KW-1185">Reference proteome</keyword>
<feature type="region of interest" description="Disordered" evidence="10">
    <location>
        <begin position="186"/>
        <end position="208"/>
    </location>
</feature>
<evidence type="ECO:0000256" key="2">
    <source>
        <dbReference type="ARBA" id="ARBA00022664"/>
    </source>
</evidence>
<feature type="zinc finger region" description="C3H1-type" evidence="9">
    <location>
        <begin position="159"/>
        <end position="186"/>
    </location>
</feature>
<feature type="compositionally biased region" description="Basic and acidic residues" evidence="10">
    <location>
        <begin position="186"/>
        <end position="195"/>
    </location>
</feature>
<dbReference type="PANTHER" id="PTHR23102:SF24">
    <property type="entry name" value="CLEAVAGE AND POLYADENYLATION SPECIFICITY FACTOR SUBUNIT 4"/>
    <property type="match status" value="1"/>
</dbReference>
<dbReference type="Proteomes" id="UP001432322">
    <property type="component" value="Unassembled WGS sequence"/>
</dbReference>
<gene>
    <name evidence="12" type="ORF">PFISCL1PPCAC_28969</name>
</gene>
<organism evidence="12 13">
    <name type="scientific">Pristionchus fissidentatus</name>
    <dbReference type="NCBI Taxonomy" id="1538716"/>
    <lineage>
        <taxon>Eukaryota</taxon>
        <taxon>Metazoa</taxon>
        <taxon>Ecdysozoa</taxon>
        <taxon>Nematoda</taxon>
        <taxon>Chromadorea</taxon>
        <taxon>Rhabditida</taxon>
        <taxon>Rhabditina</taxon>
        <taxon>Diplogasteromorpha</taxon>
        <taxon>Diplogasteroidea</taxon>
        <taxon>Neodiplogasteridae</taxon>
        <taxon>Pristionchus</taxon>
    </lineage>
</organism>
<dbReference type="EMBL" id="BTSY01000221">
    <property type="protein sequence ID" value="GMT37672.1"/>
    <property type="molecule type" value="Genomic_DNA"/>
</dbReference>
<accession>A0AAV5WZM1</accession>
<comment type="subcellular location">
    <subcellularLocation>
        <location evidence="1">Nucleus</location>
    </subcellularLocation>
</comment>
<keyword evidence="4" id="KW-0677">Repeat</keyword>
<dbReference type="Gene3D" id="4.10.1000.10">
    <property type="entry name" value="Zinc finger, CCCH-type"/>
    <property type="match status" value="2"/>
</dbReference>
<dbReference type="GO" id="GO:0003723">
    <property type="term" value="F:RNA binding"/>
    <property type="evidence" value="ECO:0007669"/>
    <property type="project" value="UniProtKB-KW"/>
</dbReference>
<dbReference type="PANTHER" id="PTHR23102">
    <property type="entry name" value="CLEAVAGE AND POLYADENYLATION SPECIFICITY FACTOR SUBUNIT 4-RELATED"/>
    <property type="match status" value="1"/>
</dbReference>
<evidence type="ECO:0000256" key="3">
    <source>
        <dbReference type="ARBA" id="ARBA00022723"/>
    </source>
</evidence>
<keyword evidence="3 9" id="KW-0479">Metal-binding</keyword>
<protein>
    <recommendedName>
        <fullName evidence="11">C3H1-type domain-containing protein</fullName>
    </recommendedName>
</protein>
<evidence type="ECO:0000256" key="10">
    <source>
        <dbReference type="SAM" id="MobiDB-lite"/>
    </source>
</evidence>
<evidence type="ECO:0000256" key="9">
    <source>
        <dbReference type="PROSITE-ProRule" id="PRU00723"/>
    </source>
</evidence>
<evidence type="ECO:0000259" key="11">
    <source>
        <dbReference type="PROSITE" id="PS50103"/>
    </source>
</evidence>
<evidence type="ECO:0000313" key="13">
    <source>
        <dbReference type="Proteomes" id="UP001432322"/>
    </source>
</evidence>
<dbReference type="PROSITE" id="PS50103">
    <property type="entry name" value="ZF_C3H1"/>
    <property type="match status" value="2"/>
</dbReference>
<dbReference type="GO" id="GO:0005634">
    <property type="term" value="C:nucleus"/>
    <property type="evidence" value="ECO:0007669"/>
    <property type="project" value="UniProtKB-SubCell"/>
</dbReference>
<dbReference type="GO" id="GO:0008270">
    <property type="term" value="F:zinc ion binding"/>
    <property type="evidence" value="ECO:0007669"/>
    <property type="project" value="UniProtKB-KW"/>
</dbReference>
<evidence type="ECO:0000256" key="7">
    <source>
        <dbReference type="ARBA" id="ARBA00022884"/>
    </source>
</evidence>
<evidence type="ECO:0000313" key="12">
    <source>
        <dbReference type="EMBL" id="GMT37672.1"/>
    </source>
</evidence>
<feature type="domain" description="C3H1-type" evidence="11">
    <location>
        <begin position="159"/>
        <end position="186"/>
    </location>
</feature>
<evidence type="ECO:0000256" key="6">
    <source>
        <dbReference type="ARBA" id="ARBA00022833"/>
    </source>
</evidence>
<proteinExistence type="predicted"/>
<feature type="zinc finger region" description="C3H1-type" evidence="9">
    <location>
        <begin position="71"/>
        <end position="99"/>
    </location>
</feature>
<keyword evidence="8" id="KW-0539">Nucleus</keyword>
<evidence type="ECO:0000256" key="8">
    <source>
        <dbReference type="ARBA" id="ARBA00023242"/>
    </source>
</evidence>
<dbReference type="GO" id="GO:0006397">
    <property type="term" value="P:mRNA processing"/>
    <property type="evidence" value="ECO:0007669"/>
    <property type="project" value="UniProtKB-KW"/>
</dbReference>
<feature type="domain" description="C3H1-type" evidence="11">
    <location>
        <begin position="71"/>
        <end position="99"/>
    </location>
</feature>
<dbReference type="InterPro" id="IPR000571">
    <property type="entry name" value="Znf_CCCH"/>
</dbReference>
<dbReference type="InterPro" id="IPR045348">
    <property type="entry name" value="CPSF4/Yth1"/>
</dbReference>
<reference evidence="12" key="1">
    <citation type="submission" date="2023-10" db="EMBL/GenBank/DDBJ databases">
        <title>Genome assembly of Pristionchus species.</title>
        <authorList>
            <person name="Yoshida K."/>
            <person name="Sommer R.J."/>
        </authorList>
    </citation>
    <scope>NUCLEOTIDE SEQUENCE</scope>
    <source>
        <strain evidence="12">RS5133</strain>
    </source>
</reference>
<dbReference type="SUPFAM" id="SSF90229">
    <property type="entry name" value="CCCH zinc finger"/>
    <property type="match status" value="1"/>
</dbReference>
<keyword evidence="7" id="KW-0694">RNA-binding</keyword>